<proteinExistence type="predicted"/>
<feature type="transmembrane region" description="Helical" evidence="2">
    <location>
        <begin position="142"/>
        <end position="164"/>
    </location>
</feature>
<feature type="transmembrane region" description="Helical" evidence="2">
    <location>
        <begin position="216"/>
        <end position="233"/>
    </location>
</feature>
<keyword evidence="2" id="KW-0812">Transmembrane</keyword>
<dbReference type="EMBL" id="JADBEM010000001">
    <property type="protein sequence ID" value="MBE1605172.1"/>
    <property type="molecule type" value="Genomic_DNA"/>
</dbReference>
<feature type="compositionally biased region" description="Low complexity" evidence="1">
    <location>
        <begin position="24"/>
        <end position="33"/>
    </location>
</feature>
<feature type="transmembrane region" description="Helical" evidence="2">
    <location>
        <begin position="79"/>
        <end position="99"/>
    </location>
</feature>
<dbReference type="InterPro" id="IPR016566">
    <property type="entry name" value="UCP010219"/>
</dbReference>
<keyword evidence="2" id="KW-1133">Transmembrane helix</keyword>
<sequence>MRSSDAGEEGGQDHRRGPDGPGSSGDPDVPGDPARAPERADDTEPESLAAVLGGWRASTDAALPPIAFVVGWLLSDSSVGWGAVAAMAVGLALAGYRLAQGKRPRAVVLGLLGVAVAAVIVLRTGRAADFFLVQLATNAASALAWIVSIVIRWPLLGVVVGTALRQRGRWRRDPALLHAYAMASWVWVGQYVVRVAVFSVLYAADAVLGLAVARAALTWPLVAACVAVSAWVLRRSLPADHPGFRRPREPAST</sequence>
<protein>
    <recommendedName>
        <fullName evidence="5">DUF3159 domain-containing protein</fullName>
    </recommendedName>
</protein>
<gene>
    <name evidence="3" type="ORF">HEB94_002020</name>
</gene>
<evidence type="ECO:0000313" key="3">
    <source>
        <dbReference type="EMBL" id="MBE1605172.1"/>
    </source>
</evidence>
<feature type="region of interest" description="Disordered" evidence="1">
    <location>
        <begin position="1"/>
        <end position="46"/>
    </location>
</feature>
<evidence type="ECO:0008006" key="5">
    <source>
        <dbReference type="Google" id="ProtNLM"/>
    </source>
</evidence>
<comment type="caution">
    <text evidence="3">The sequence shown here is derived from an EMBL/GenBank/DDBJ whole genome shotgun (WGS) entry which is preliminary data.</text>
</comment>
<evidence type="ECO:0000256" key="1">
    <source>
        <dbReference type="SAM" id="MobiDB-lite"/>
    </source>
</evidence>
<feature type="compositionally biased region" description="Acidic residues" evidence="1">
    <location>
        <begin position="1"/>
        <end position="10"/>
    </location>
</feature>
<dbReference type="Pfam" id="PF11361">
    <property type="entry name" value="DUF3159"/>
    <property type="match status" value="1"/>
</dbReference>
<feature type="transmembrane region" description="Helical" evidence="2">
    <location>
        <begin position="106"/>
        <end position="122"/>
    </location>
</feature>
<evidence type="ECO:0000256" key="2">
    <source>
        <dbReference type="SAM" id="Phobius"/>
    </source>
</evidence>
<keyword evidence="2" id="KW-0472">Membrane</keyword>
<keyword evidence="4" id="KW-1185">Reference proteome</keyword>
<feature type="transmembrane region" description="Helical" evidence="2">
    <location>
        <begin position="185"/>
        <end position="204"/>
    </location>
</feature>
<dbReference type="Proteomes" id="UP000638648">
    <property type="component" value="Unassembled WGS sequence"/>
</dbReference>
<dbReference type="RefSeq" id="WP_337917558.1">
    <property type="nucleotide sequence ID" value="NZ_BAABJL010000133.1"/>
</dbReference>
<accession>A0A927MXK9</accession>
<organism evidence="3 4">
    <name type="scientific">Actinopolymorpha pittospori</name>
    <dbReference type="NCBI Taxonomy" id="648752"/>
    <lineage>
        <taxon>Bacteria</taxon>
        <taxon>Bacillati</taxon>
        <taxon>Actinomycetota</taxon>
        <taxon>Actinomycetes</taxon>
        <taxon>Propionibacteriales</taxon>
        <taxon>Actinopolymorphaceae</taxon>
        <taxon>Actinopolymorpha</taxon>
    </lineage>
</organism>
<dbReference type="AlphaFoldDB" id="A0A927MXK9"/>
<evidence type="ECO:0000313" key="4">
    <source>
        <dbReference type="Proteomes" id="UP000638648"/>
    </source>
</evidence>
<reference evidence="3" key="1">
    <citation type="submission" date="2020-10" db="EMBL/GenBank/DDBJ databases">
        <title>Sequencing the genomes of 1000 actinobacteria strains.</title>
        <authorList>
            <person name="Klenk H.-P."/>
        </authorList>
    </citation>
    <scope>NUCLEOTIDE SEQUENCE</scope>
    <source>
        <strain evidence="3">DSM 45354</strain>
    </source>
</reference>
<name>A0A927MXK9_9ACTN</name>